<dbReference type="HOGENOM" id="CLU_023205_1_1_1"/>
<feature type="domain" description="NADP-dependent oxidoreductase" evidence="3">
    <location>
        <begin position="8"/>
        <end position="307"/>
    </location>
</feature>
<reference evidence="5" key="1">
    <citation type="journal article" date="2015" name="Genome Announc.">
        <title>Genome sequence of the AIDS-associated pathogen Penicillium marneffei (ATCC18224) and its near taxonomic relative Talaromyces stipitatus (ATCC10500).</title>
        <authorList>
            <person name="Nierman W.C."/>
            <person name="Fedorova-Abrams N.D."/>
            <person name="Andrianopoulos A."/>
        </authorList>
    </citation>
    <scope>NUCLEOTIDE SEQUENCE [LARGE SCALE GENOMIC DNA]</scope>
    <source>
        <strain evidence="5">ATCC 18224 / CBS 334.59 / QM 7333</strain>
    </source>
</reference>
<dbReference type="GO" id="GO:0016491">
    <property type="term" value="F:oxidoreductase activity"/>
    <property type="evidence" value="ECO:0007669"/>
    <property type="project" value="UniProtKB-KW"/>
</dbReference>
<evidence type="ECO:0000256" key="1">
    <source>
        <dbReference type="ARBA" id="ARBA00023002"/>
    </source>
</evidence>
<sequence>MRSTPVEIAYGGSVFSPSKGFTAEKSVKILEYLSENGIKTIDTSEIYPGSEELLGEADAVSLGFDIATKVGAGGSPTPATRENVVRSGEASLSKLKTNQVDVLFIHGFDKRVPLEETLEGFNELHKRGAFKRFGVSNFSAEEIEDVVRISKERGFVLPSVYEGNYNAIDRLIEKKIFPTIRKYNMAFYAYSPIAGGFLSKTPGYIKQGGEGRWDPNTFFGKLYHAMYNKPNVLEFLGKFGQIASAKAQCSQAETAYRWIAYHSELKGELGDKIIIGARFGSQLTEVLDALKRGPLSAETVKHIDGLWDVVKDDPPVEHRTLIEELLKRTDMKF</sequence>
<dbReference type="InterPro" id="IPR023210">
    <property type="entry name" value="NADP_OxRdtase_dom"/>
</dbReference>
<dbReference type="OrthoDB" id="48988at2759"/>
<comment type="similarity">
    <text evidence="2">Belongs to the aldo/keto reductase family. Aldo/keto reductase 2 subfamily.</text>
</comment>
<accession>B6QST5</accession>
<dbReference type="PANTHER" id="PTHR43364:SF4">
    <property type="entry name" value="NAD(P)-LINKED OXIDOREDUCTASE SUPERFAMILY PROTEIN"/>
    <property type="match status" value="1"/>
</dbReference>
<dbReference type="Pfam" id="PF00248">
    <property type="entry name" value="Aldo_ket_red"/>
    <property type="match status" value="1"/>
</dbReference>
<dbReference type="InterPro" id="IPR050523">
    <property type="entry name" value="AKR_Detox_Biosynth"/>
</dbReference>
<evidence type="ECO:0000256" key="2">
    <source>
        <dbReference type="ARBA" id="ARBA00038157"/>
    </source>
</evidence>
<evidence type="ECO:0000313" key="5">
    <source>
        <dbReference type="Proteomes" id="UP000001294"/>
    </source>
</evidence>
<gene>
    <name evidence="4" type="ORF">PMAA_002620</name>
</gene>
<dbReference type="InterPro" id="IPR036812">
    <property type="entry name" value="NAD(P)_OxRdtase_dom_sf"/>
</dbReference>
<dbReference type="CDD" id="cd19075">
    <property type="entry name" value="AKR_AKR7A1-5"/>
    <property type="match status" value="1"/>
</dbReference>
<dbReference type="SUPFAM" id="SSF51430">
    <property type="entry name" value="NAD(P)-linked oxidoreductase"/>
    <property type="match status" value="1"/>
</dbReference>
<organism evidence="4 5">
    <name type="scientific">Talaromyces marneffei (strain ATCC 18224 / CBS 334.59 / QM 7333)</name>
    <name type="common">Penicillium marneffei</name>
    <dbReference type="NCBI Taxonomy" id="441960"/>
    <lineage>
        <taxon>Eukaryota</taxon>
        <taxon>Fungi</taxon>
        <taxon>Dikarya</taxon>
        <taxon>Ascomycota</taxon>
        <taxon>Pezizomycotina</taxon>
        <taxon>Eurotiomycetes</taxon>
        <taxon>Eurotiomycetidae</taxon>
        <taxon>Eurotiales</taxon>
        <taxon>Trichocomaceae</taxon>
        <taxon>Talaromyces</taxon>
        <taxon>Talaromyces sect. Talaromyces</taxon>
    </lineage>
</organism>
<dbReference type="PhylomeDB" id="B6QST5"/>
<dbReference type="PANTHER" id="PTHR43364">
    <property type="entry name" value="NADH-SPECIFIC METHYLGLYOXAL REDUCTASE-RELATED"/>
    <property type="match status" value="1"/>
</dbReference>
<evidence type="ECO:0000259" key="3">
    <source>
        <dbReference type="Pfam" id="PF00248"/>
    </source>
</evidence>
<name>B6QST5_TALMQ</name>
<keyword evidence="1" id="KW-0560">Oxidoreductase</keyword>
<dbReference type="EMBL" id="DS995905">
    <property type="protein sequence ID" value="EEA19470.1"/>
    <property type="molecule type" value="Genomic_DNA"/>
</dbReference>
<proteinExistence type="inferred from homology"/>
<dbReference type="Gene3D" id="3.20.20.100">
    <property type="entry name" value="NADP-dependent oxidoreductase domain"/>
    <property type="match status" value="1"/>
</dbReference>
<evidence type="ECO:0000313" key="4">
    <source>
        <dbReference type="EMBL" id="EEA19470.1"/>
    </source>
</evidence>
<protein>
    <submittedName>
        <fullName evidence="4">Aldo/keto reductase, putative</fullName>
    </submittedName>
</protein>
<keyword evidence="5" id="KW-1185">Reference proteome</keyword>
<dbReference type="Proteomes" id="UP000001294">
    <property type="component" value="Unassembled WGS sequence"/>
</dbReference>
<dbReference type="VEuPathDB" id="FungiDB:PMAA_002620"/>
<dbReference type="AlphaFoldDB" id="B6QST5"/>